<evidence type="ECO:0000256" key="4">
    <source>
        <dbReference type="ARBA" id="ARBA00022688"/>
    </source>
</evidence>
<dbReference type="EC" id="2.1.1.163" evidence="6"/>
<evidence type="ECO:0000256" key="2">
    <source>
        <dbReference type="ARBA" id="ARBA00022603"/>
    </source>
</evidence>
<dbReference type="UniPathway" id="UPA00232"/>
<evidence type="ECO:0000256" key="3">
    <source>
        <dbReference type="ARBA" id="ARBA00022679"/>
    </source>
</evidence>
<dbReference type="PROSITE" id="PS01184">
    <property type="entry name" value="UBIE_2"/>
    <property type="match status" value="1"/>
</dbReference>
<keyword evidence="9" id="KW-1185">Reference proteome</keyword>
<dbReference type="STRING" id="856793.MICA_916"/>
<evidence type="ECO:0000256" key="7">
    <source>
        <dbReference type="SAM" id="MobiDB-lite"/>
    </source>
</evidence>
<dbReference type="PANTHER" id="PTHR43591">
    <property type="entry name" value="METHYLTRANSFERASE"/>
    <property type="match status" value="1"/>
</dbReference>
<comment type="caution">
    <text evidence="6">Lacks conserved residue(s) required for the propagation of feature annotation.</text>
</comment>
<proteinExistence type="inferred from homology"/>
<evidence type="ECO:0000256" key="6">
    <source>
        <dbReference type="HAMAP-Rule" id="MF_01813"/>
    </source>
</evidence>
<evidence type="ECO:0000313" key="8">
    <source>
        <dbReference type="EMBL" id="AEP09248.1"/>
    </source>
</evidence>
<dbReference type="GO" id="GO:0032259">
    <property type="term" value="P:methylation"/>
    <property type="evidence" value="ECO:0007669"/>
    <property type="project" value="UniProtKB-KW"/>
</dbReference>
<dbReference type="InterPro" id="IPR023576">
    <property type="entry name" value="UbiE/COQ5_MeTrFase_CS"/>
</dbReference>
<dbReference type="UniPathway" id="UPA00079">
    <property type="reaction ID" value="UER00169"/>
</dbReference>
<comment type="function">
    <text evidence="6">Methyltransferase required for the conversion of demethylmenaquinol (DMKH2) to menaquinol (MKH2).</text>
</comment>
<keyword evidence="3 6" id="KW-0808">Transferase</keyword>
<dbReference type="Proteomes" id="UP000009286">
    <property type="component" value="Chromosome"/>
</dbReference>
<keyword evidence="8" id="KW-0830">Ubiquinone</keyword>
<gene>
    <name evidence="6" type="primary">menG</name>
    <name evidence="8" type="ordered locus">MICA_916</name>
</gene>
<comment type="similarity">
    <text evidence="6">Belongs to the class I-like SAM-binding methyltransferase superfamily. MenG/UbiE family.</text>
</comment>
<reference evidence="8 9" key="1">
    <citation type="journal article" date="2011" name="BMC Genomics">
        <title>Genomic insights into an obligate epibiotic bacterial predator: Micavibrio aeruginosavorus ARL-13.</title>
        <authorList>
            <person name="Wang Z."/>
            <person name="Kadouri D."/>
            <person name="Wu M."/>
        </authorList>
    </citation>
    <scope>NUCLEOTIDE SEQUENCE [LARGE SCALE GENOMIC DNA]</scope>
    <source>
        <strain evidence="8 9">ARL-13</strain>
    </source>
</reference>
<feature type="binding site" evidence="6">
    <location>
        <position position="103"/>
    </location>
    <ligand>
        <name>S-adenosyl-L-methionine</name>
        <dbReference type="ChEBI" id="CHEBI:59789"/>
    </ligand>
</feature>
<dbReference type="HAMAP" id="MF_01813">
    <property type="entry name" value="MenG_UbiE_methyltr"/>
    <property type="match status" value="1"/>
</dbReference>
<comment type="pathway">
    <text evidence="6">Quinol/quinone metabolism; menaquinone biosynthesis; menaquinol from 1,4-dihydroxy-2-naphthoate: step 2/2.</text>
</comment>
<keyword evidence="5 6" id="KW-0949">S-adenosyl-L-methionine</keyword>
<sequence>MTKAQPKPQNEKNPEREWFGERHVSPEEKTGLVHDVFASVADSYDVMNDFMSAGVHRLWKDRLVRMIRPRSDQVFLDVAGGTGDIAFRIRAKAGPDTAITVCDINPEMLRVGRDRAINRGWMDDFDWVTGNAECLPIPDASVDVYTIAFGLRNVTHIDRALADAYRVLKPGGRFYCMEFSRVTEPMLRRIYDAYSYSVIPKIGEIVAKDRDSYQYLVESIRKFPPQRELETRMRAAGFDRARHTNLSFGIAAIHEGWKY</sequence>
<dbReference type="GO" id="GO:0008425">
    <property type="term" value="F:2-methoxy-6-polyprenyl-1,4-benzoquinol methyltransferase activity"/>
    <property type="evidence" value="ECO:0007669"/>
    <property type="project" value="TreeGrafter"/>
</dbReference>
<evidence type="ECO:0000313" key="9">
    <source>
        <dbReference type="Proteomes" id="UP000009286"/>
    </source>
</evidence>
<organism evidence="8 9">
    <name type="scientific">Micavibrio aeruginosavorus (strain ARL-13)</name>
    <dbReference type="NCBI Taxonomy" id="856793"/>
    <lineage>
        <taxon>Bacteria</taxon>
        <taxon>Pseudomonadati</taxon>
        <taxon>Bdellovibrionota</taxon>
        <taxon>Bdellovibrionia</taxon>
        <taxon>Bdellovibrionales</taxon>
        <taxon>Pseudobdellovibrionaceae</taxon>
        <taxon>Micavibrio</taxon>
    </lineage>
</organism>
<dbReference type="HOGENOM" id="CLU_037990_0_1_5"/>
<dbReference type="InterPro" id="IPR029063">
    <property type="entry name" value="SAM-dependent_MTases_sf"/>
</dbReference>
<comment type="catalytic activity">
    <reaction evidence="6">
        <text>a 2-demethylmenaquinol + S-adenosyl-L-methionine = a menaquinol + S-adenosyl-L-homocysteine + H(+)</text>
        <dbReference type="Rhea" id="RHEA:42640"/>
        <dbReference type="Rhea" id="RHEA-COMP:9539"/>
        <dbReference type="Rhea" id="RHEA-COMP:9563"/>
        <dbReference type="ChEBI" id="CHEBI:15378"/>
        <dbReference type="ChEBI" id="CHEBI:18151"/>
        <dbReference type="ChEBI" id="CHEBI:55437"/>
        <dbReference type="ChEBI" id="CHEBI:57856"/>
        <dbReference type="ChEBI" id="CHEBI:59789"/>
        <dbReference type="EC" id="2.1.1.163"/>
    </reaction>
</comment>
<protein>
    <recommendedName>
        <fullName evidence="6">Demethylmenaquinone methyltransferase</fullName>
        <ecNumber evidence="6">2.1.1.163</ecNumber>
    </recommendedName>
</protein>
<keyword evidence="4" id="KW-0831">Ubiquinone biosynthesis</keyword>
<dbReference type="PROSITE" id="PS51608">
    <property type="entry name" value="SAM_MT_UBIE"/>
    <property type="match status" value="1"/>
</dbReference>
<dbReference type="OrthoDB" id="9808140at2"/>
<dbReference type="RefSeq" id="WP_014102471.1">
    <property type="nucleotide sequence ID" value="NC_016026.1"/>
</dbReference>
<dbReference type="GO" id="GO:0043770">
    <property type="term" value="F:demethylmenaquinone methyltransferase activity"/>
    <property type="evidence" value="ECO:0007669"/>
    <property type="project" value="UniProtKB-UniRule"/>
</dbReference>
<dbReference type="Gene3D" id="3.40.50.150">
    <property type="entry name" value="Vaccinia Virus protein VP39"/>
    <property type="match status" value="1"/>
</dbReference>
<evidence type="ECO:0000256" key="1">
    <source>
        <dbReference type="ARBA" id="ARBA00022428"/>
    </source>
</evidence>
<keyword evidence="2 6" id="KW-0489">Methyltransferase</keyword>
<evidence type="ECO:0000256" key="5">
    <source>
        <dbReference type="ARBA" id="ARBA00022691"/>
    </source>
</evidence>
<dbReference type="Pfam" id="PF01209">
    <property type="entry name" value="Ubie_methyltran"/>
    <property type="match status" value="1"/>
</dbReference>
<dbReference type="CDD" id="cd02440">
    <property type="entry name" value="AdoMet_MTases"/>
    <property type="match status" value="1"/>
</dbReference>
<dbReference type="PANTHER" id="PTHR43591:SF24">
    <property type="entry name" value="2-METHOXY-6-POLYPRENYL-1,4-BENZOQUINOL METHYLASE, MITOCHONDRIAL"/>
    <property type="match status" value="1"/>
</dbReference>
<feature type="binding site" evidence="6">
    <location>
        <begin position="131"/>
        <end position="132"/>
    </location>
    <ligand>
        <name>S-adenosyl-L-methionine</name>
        <dbReference type="ChEBI" id="CHEBI:59789"/>
    </ligand>
</feature>
<dbReference type="NCBIfam" id="NF001242">
    <property type="entry name" value="PRK00216.1-3"/>
    <property type="match status" value="1"/>
</dbReference>
<dbReference type="PROSITE" id="PS01183">
    <property type="entry name" value="UBIE_1"/>
    <property type="match status" value="1"/>
</dbReference>
<dbReference type="InterPro" id="IPR004033">
    <property type="entry name" value="UbiE/COQ5_MeTrFase"/>
</dbReference>
<dbReference type="FunFam" id="3.40.50.150:FF:000064">
    <property type="entry name" value="2-methoxy-6-polyprenyl-1,4-benzoquinol methylase, mitochondrial"/>
    <property type="match status" value="1"/>
</dbReference>
<keyword evidence="1 6" id="KW-0474">Menaquinone biosynthesis</keyword>
<feature type="compositionally biased region" description="Basic and acidic residues" evidence="7">
    <location>
        <begin position="9"/>
        <end position="24"/>
    </location>
</feature>
<feature type="region of interest" description="Disordered" evidence="7">
    <location>
        <begin position="1"/>
        <end position="24"/>
    </location>
</feature>
<accession>G2KSG4</accession>
<dbReference type="KEGG" id="mai:MICA_916"/>
<dbReference type="EMBL" id="CP002382">
    <property type="protein sequence ID" value="AEP09248.1"/>
    <property type="molecule type" value="Genomic_DNA"/>
</dbReference>
<name>G2KSG4_MICAA</name>
<dbReference type="SUPFAM" id="SSF53335">
    <property type="entry name" value="S-adenosyl-L-methionine-dependent methyltransferases"/>
    <property type="match status" value="1"/>
</dbReference>
<feature type="binding site" evidence="6">
    <location>
        <position position="82"/>
    </location>
    <ligand>
        <name>S-adenosyl-L-methionine</name>
        <dbReference type="ChEBI" id="CHEBI:59789"/>
    </ligand>
</feature>
<dbReference type="NCBIfam" id="NF001244">
    <property type="entry name" value="PRK00216.1-5"/>
    <property type="match status" value="1"/>
</dbReference>
<dbReference type="NCBIfam" id="TIGR01934">
    <property type="entry name" value="MenG_MenH_UbiE"/>
    <property type="match status" value="1"/>
</dbReference>
<dbReference type="AlphaFoldDB" id="G2KSG4"/>
<dbReference type="eggNOG" id="COG2226">
    <property type="taxonomic scope" value="Bacteria"/>
</dbReference>
<dbReference type="GO" id="GO:0009234">
    <property type="term" value="P:menaquinone biosynthetic process"/>
    <property type="evidence" value="ECO:0007669"/>
    <property type="project" value="UniProtKB-UniRule"/>
</dbReference>